<dbReference type="SMART" id="SM00028">
    <property type="entry name" value="TPR"/>
    <property type="match status" value="4"/>
</dbReference>
<evidence type="ECO:0000313" key="1">
    <source>
        <dbReference type="EMBL" id="KAA8533944.1"/>
    </source>
</evidence>
<keyword evidence="2" id="KW-1185">Reference proteome</keyword>
<name>A0A5J5AUI8_9ASTE</name>
<organism evidence="1 2">
    <name type="scientific">Nyssa sinensis</name>
    <dbReference type="NCBI Taxonomy" id="561372"/>
    <lineage>
        <taxon>Eukaryota</taxon>
        <taxon>Viridiplantae</taxon>
        <taxon>Streptophyta</taxon>
        <taxon>Embryophyta</taxon>
        <taxon>Tracheophyta</taxon>
        <taxon>Spermatophyta</taxon>
        <taxon>Magnoliopsida</taxon>
        <taxon>eudicotyledons</taxon>
        <taxon>Gunneridae</taxon>
        <taxon>Pentapetalae</taxon>
        <taxon>asterids</taxon>
        <taxon>Cornales</taxon>
        <taxon>Nyssaceae</taxon>
        <taxon>Nyssa</taxon>
    </lineage>
</organism>
<dbReference type="InterPro" id="IPR046341">
    <property type="entry name" value="SET_dom_sf"/>
</dbReference>
<dbReference type="EMBL" id="CM018041">
    <property type="protein sequence ID" value="KAA8533944.1"/>
    <property type="molecule type" value="Genomic_DNA"/>
</dbReference>
<sequence>MEKLKSVVPKALKRLITESRTDDLSSTCSSLLDFFLLLPQFHQIVRDLTDPETALCRKNKDAALESKLKGNECFAKGDYPKALNLYSQAVRIAPLDADDMDKNLVATLYVNRASVLHKMGLLEECLRDCNRALVIYPSYAKAWYRRGKANASLENYEDAVRDLNVSKNIEMSLGGKRQIESELKLLLNKFKGTSRSLDKANENNPAFLNEPHQIKLQCVSTPTKGRGMASLTGIPQASLIHIEEPYAAVILKHCRDTHCHFCLNELPADTVPCSSCSIPLYCSQQCQIQAGGQKLGKSLKNYGINETFSGDLEKYIADITLSKVSGSNIECIAEHRHECQGVHWPAILPPEIVLAGRVLVKSIQQQRHYKDVSNLMGTLDLSHNYLLLPPENKLEFHIYSIILLYCLQHSHGSEFPINGVTVSQIVILLSQIKVNSMAIVRMKFLDVYGPLTQSGKFSPAWNALTSNVEQVRVGQAIYSAGSLFNHSCQPNIHAYFLSRTLYIRSTVFVAAGYPLELSYGPQVGQWDCKDRQQFLEDQYSFRCQCSGCSKMNLSDLVLNAFRCVKPNCFGVVLDSCVAMYEKKKINHLLGFPPACSLEPHMQVDKLKNDDISKVARHVFEKISHTHQIEPGYCLNCGSYHDLEASRATVNEAGIYIKRLHNAIVSNEVRSNNLSDAVRSLDLLKSKLHAYNKKIAEVEDNLAQAFCMVGELQAAMDHCKASIEILEKLYDPNHIVIGNELVKLSSIQLSLGECTAKESINRVGAIFSRYYGSHADIIFPYLQSLQREASKLPQ</sequence>
<accession>A0A5J5AUI8</accession>
<gene>
    <name evidence="1" type="ORF">F0562_031461</name>
</gene>
<dbReference type="Gene3D" id="1.25.40.10">
    <property type="entry name" value="Tetratricopeptide repeat domain"/>
    <property type="match status" value="2"/>
</dbReference>
<proteinExistence type="predicted"/>
<dbReference type="PANTHER" id="PTHR47337">
    <property type="entry name" value="TETRATRICOPEPTIDE REPEAT (TPR)-LIKE SUPERFAMILY PROTEIN"/>
    <property type="match status" value="1"/>
</dbReference>
<dbReference type="SUPFAM" id="SSF82199">
    <property type="entry name" value="SET domain"/>
    <property type="match status" value="1"/>
</dbReference>
<dbReference type="Gene3D" id="2.170.270.10">
    <property type="entry name" value="SET domain"/>
    <property type="match status" value="1"/>
</dbReference>
<dbReference type="Proteomes" id="UP000325577">
    <property type="component" value="Linkage Group LG18"/>
</dbReference>
<evidence type="ECO:0000313" key="2">
    <source>
        <dbReference type="Proteomes" id="UP000325577"/>
    </source>
</evidence>
<reference evidence="1 2" key="1">
    <citation type="submission" date="2019-09" db="EMBL/GenBank/DDBJ databases">
        <title>A chromosome-level genome assembly of the Chinese tupelo Nyssa sinensis.</title>
        <authorList>
            <person name="Yang X."/>
            <person name="Kang M."/>
            <person name="Yang Y."/>
            <person name="Xiong H."/>
            <person name="Wang M."/>
            <person name="Zhang Z."/>
            <person name="Wang Z."/>
            <person name="Wu H."/>
            <person name="Ma T."/>
            <person name="Liu J."/>
            <person name="Xi Z."/>
        </authorList>
    </citation>
    <scope>NUCLEOTIDE SEQUENCE [LARGE SCALE GENOMIC DNA]</scope>
    <source>
        <strain evidence="1">J267</strain>
        <tissue evidence="1">Leaf</tissue>
    </source>
</reference>
<dbReference type="SUPFAM" id="SSF48452">
    <property type="entry name" value="TPR-like"/>
    <property type="match status" value="1"/>
</dbReference>
<dbReference type="InterPro" id="IPR011990">
    <property type="entry name" value="TPR-like_helical_dom_sf"/>
</dbReference>
<protein>
    <submittedName>
        <fullName evidence="1">Uncharacterized protein</fullName>
    </submittedName>
</protein>
<dbReference type="PANTHER" id="PTHR47337:SF1">
    <property type="entry name" value="TETRATRICOPEPTIDE REPEAT (TPR)-LIKE SUPERFAMILY PROTEIN"/>
    <property type="match status" value="1"/>
</dbReference>
<dbReference type="InterPro" id="IPR019734">
    <property type="entry name" value="TPR_rpt"/>
</dbReference>
<dbReference type="OrthoDB" id="1926212at2759"/>
<dbReference type="AlphaFoldDB" id="A0A5J5AUI8"/>